<feature type="binding site" evidence="13">
    <location>
        <position position="147"/>
    </location>
    <ligand>
        <name>substrate</name>
    </ligand>
</feature>
<dbReference type="NCBIfam" id="TIGR01509">
    <property type="entry name" value="HAD-SF-IA-v3"/>
    <property type="match status" value="1"/>
</dbReference>
<dbReference type="EMBL" id="SNVX01000001">
    <property type="protein sequence ID" value="TDN64322.1"/>
    <property type="molecule type" value="Genomic_DNA"/>
</dbReference>
<feature type="binding site" evidence="13">
    <location>
        <position position="52"/>
    </location>
    <ligand>
        <name>substrate</name>
    </ligand>
</feature>
<proteinExistence type="inferred from homology"/>
<dbReference type="EC" id="5.4.2.6" evidence="10"/>
<dbReference type="SFLD" id="SFLDG01135">
    <property type="entry name" value="C1.5.6:_HAD__Beta-PGM__Phospha"/>
    <property type="match status" value="1"/>
</dbReference>
<dbReference type="GO" id="GO:0005737">
    <property type="term" value="C:cytoplasm"/>
    <property type="evidence" value="ECO:0007669"/>
    <property type="project" value="UniProtKB-SubCell"/>
</dbReference>
<dbReference type="SFLD" id="SFLDS00003">
    <property type="entry name" value="Haloacid_Dehalogenase"/>
    <property type="match status" value="1"/>
</dbReference>
<feature type="site" description="Important for catalytic activity and assists the phosphoryl transfer reaction to Asp8 by balancing charge and orienting the reacting groups" evidence="15">
    <location>
        <position position="147"/>
    </location>
</feature>
<evidence type="ECO:0000256" key="12">
    <source>
        <dbReference type="PIRSR" id="PIRSR610972-1"/>
    </source>
</evidence>
<dbReference type="PANTHER" id="PTHR46193:SF18">
    <property type="entry name" value="HEXITOL PHOSPHATASE B"/>
    <property type="match status" value="1"/>
</dbReference>
<dbReference type="GO" id="GO:0008801">
    <property type="term" value="F:beta-phosphoglucomutase activity"/>
    <property type="evidence" value="ECO:0007669"/>
    <property type="project" value="UniProtKB-EC"/>
</dbReference>
<dbReference type="SFLD" id="SFLDG01129">
    <property type="entry name" value="C1.5:_HAD__Beta-PGM__Phosphata"/>
    <property type="match status" value="1"/>
</dbReference>
<feature type="active site" description="Proton donor/acceptor" evidence="12">
    <location>
        <position position="11"/>
    </location>
</feature>
<feature type="binding site" evidence="14">
    <location>
        <position position="11"/>
    </location>
    <ligand>
        <name>Mg(2+)</name>
        <dbReference type="ChEBI" id="CHEBI:18420"/>
    </ligand>
</feature>
<dbReference type="RefSeq" id="WP_133459921.1">
    <property type="nucleotide sequence ID" value="NZ_SNVX01000001.1"/>
</dbReference>
<evidence type="ECO:0000313" key="17">
    <source>
        <dbReference type="Proteomes" id="UP000295530"/>
    </source>
</evidence>
<dbReference type="NCBIfam" id="TIGR01990">
    <property type="entry name" value="bPGM"/>
    <property type="match status" value="1"/>
</dbReference>
<sequence>MKLDAVIFDLDGVVTDTAHLHYVAWRDVAKEIGISIDETFNEQLKGISRMASLQRILQHGGKAAHFSTADCEELCARKNNRYLATLASLTPESILPGITALLQALRGRGIRIGLASVSLNAPVILNALGISHLFDYCADASRIVHSKPDPEIFLLACRGLGVAAQHAIGIEDSLAGIQAINASGMASVGIGEDLMGAGLLLPSTRELNWHRLDVYWQRLHPAPAPVKE</sequence>
<protein>
    <recommendedName>
        <fullName evidence="11">Beta-phosphoglucomutase</fullName>
        <ecNumber evidence="10">5.4.2.6</ecNumber>
    </recommendedName>
</protein>
<dbReference type="SUPFAM" id="SSF56784">
    <property type="entry name" value="HAD-like"/>
    <property type="match status" value="1"/>
</dbReference>
<evidence type="ECO:0000256" key="2">
    <source>
        <dbReference type="ARBA" id="ARBA00006171"/>
    </source>
</evidence>
<keyword evidence="7" id="KW-0413">Isomerase</keyword>
<evidence type="ECO:0000256" key="14">
    <source>
        <dbReference type="PIRSR" id="PIRSR610972-3"/>
    </source>
</evidence>
<feature type="binding site" evidence="13">
    <location>
        <begin position="9"/>
        <end position="11"/>
    </location>
    <ligand>
        <name>substrate</name>
    </ligand>
</feature>
<dbReference type="GO" id="GO:0005975">
    <property type="term" value="P:carbohydrate metabolic process"/>
    <property type="evidence" value="ECO:0007669"/>
    <property type="project" value="InterPro"/>
</dbReference>
<keyword evidence="17" id="KW-1185">Reference proteome</keyword>
<dbReference type="InterPro" id="IPR023214">
    <property type="entry name" value="HAD_sf"/>
</dbReference>
<feature type="site" description="Important for catalytic activity and assists the phosphoryl transfer reaction to Asp8 by balancing charge and orienting the reacting groups" evidence="15">
    <location>
        <position position="116"/>
    </location>
</feature>
<keyword evidence="5 14" id="KW-0479">Metal-binding</keyword>
<evidence type="ECO:0000256" key="4">
    <source>
        <dbReference type="ARBA" id="ARBA00022553"/>
    </source>
</evidence>
<dbReference type="InterPro" id="IPR010972">
    <property type="entry name" value="Beta-PGM"/>
</dbReference>
<dbReference type="OrthoDB" id="9800058at2"/>
<comment type="similarity">
    <text evidence="2">Belongs to the HAD-like hydrolase superfamily. CbbY/CbbZ/Gph/YieH family.</text>
</comment>
<evidence type="ECO:0000256" key="3">
    <source>
        <dbReference type="ARBA" id="ARBA00022490"/>
    </source>
</evidence>
<dbReference type="Proteomes" id="UP000295530">
    <property type="component" value="Unassembled WGS sequence"/>
</dbReference>
<evidence type="ECO:0000256" key="10">
    <source>
        <dbReference type="ARBA" id="ARBA00044968"/>
    </source>
</evidence>
<feature type="binding site" evidence="13">
    <location>
        <position position="25"/>
    </location>
    <ligand>
        <name>substrate</name>
    </ligand>
</feature>
<dbReference type="Gene3D" id="3.40.50.1000">
    <property type="entry name" value="HAD superfamily/HAD-like"/>
    <property type="match status" value="1"/>
</dbReference>
<keyword evidence="4" id="KW-0597">Phosphoprotein</keyword>
<keyword evidence="3" id="KW-0963">Cytoplasm</keyword>
<feature type="binding site" evidence="14">
    <location>
        <position position="172"/>
    </location>
    <ligand>
        <name>Mg(2+)</name>
        <dbReference type="ChEBI" id="CHEBI:18420"/>
    </ligand>
</feature>
<comment type="cofactor">
    <cofactor evidence="14">
        <name>Mg(2+)</name>
        <dbReference type="ChEBI" id="CHEBI:18420"/>
    </cofactor>
    <text evidence="14">Binds 2 magnesium ions per subunit.</text>
</comment>
<feature type="binding site" evidence="13">
    <location>
        <begin position="116"/>
        <end position="120"/>
    </location>
    <ligand>
        <name>substrate</name>
    </ligand>
</feature>
<accession>A0A4R6EYC0</accession>
<dbReference type="InterPro" id="IPR023198">
    <property type="entry name" value="PGP-like_dom2"/>
</dbReference>
<evidence type="ECO:0000256" key="5">
    <source>
        <dbReference type="ARBA" id="ARBA00022723"/>
    </source>
</evidence>
<dbReference type="Pfam" id="PF00702">
    <property type="entry name" value="Hydrolase"/>
    <property type="match status" value="1"/>
</dbReference>
<evidence type="ECO:0000256" key="9">
    <source>
        <dbReference type="ARBA" id="ARBA00044926"/>
    </source>
</evidence>
<dbReference type="NCBIfam" id="TIGR02009">
    <property type="entry name" value="PGMB-YQAB-SF"/>
    <property type="match status" value="1"/>
</dbReference>
<comment type="caution">
    <text evidence="16">The sequence shown here is derived from an EMBL/GenBank/DDBJ whole genome shotgun (WGS) entry which is preliminary data.</text>
</comment>
<dbReference type="Gene3D" id="1.10.150.240">
    <property type="entry name" value="Putative phosphatase, domain 2"/>
    <property type="match status" value="1"/>
</dbReference>
<gene>
    <name evidence="16" type="ORF">EC847_101248</name>
</gene>
<keyword evidence="6 14" id="KW-0460">Magnesium</keyword>
<evidence type="ECO:0000313" key="16">
    <source>
        <dbReference type="EMBL" id="TDN64322.1"/>
    </source>
</evidence>
<dbReference type="AlphaFoldDB" id="A0A4R6EYC0"/>
<organism evidence="16 17">
    <name type="scientific">Scandinavium goeteborgense</name>
    <dbReference type="NCBI Taxonomy" id="1851514"/>
    <lineage>
        <taxon>Bacteria</taxon>
        <taxon>Pseudomonadati</taxon>
        <taxon>Pseudomonadota</taxon>
        <taxon>Gammaproteobacteria</taxon>
        <taxon>Enterobacterales</taxon>
        <taxon>Enterobacteriaceae</taxon>
        <taxon>Scandinavium</taxon>
    </lineage>
</organism>
<keyword evidence="8" id="KW-0119">Carbohydrate metabolism</keyword>
<comment type="catalytic activity">
    <reaction evidence="9">
        <text>beta-D-glucose 1-phosphate = beta-D-glucose 6-phosphate</text>
        <dbReference type="Rhea" id="RHEA:20113"/>
        <dbReference type="ChEBI" id="CHEBI:57684"/>
        <dbReference type="ChEBI" id="CHEBI:58247"/>
        <dbReference type="EC" id="5.4.2.6"/>
    </reaction>
</comment>
<evidence type="ECO:0000256" key="7">
    <source>
        <dbReference type="ARBA" id="ARBA00023235"/>
    </source>
</evidence>
<dbReference type="InterPro" id="IPR006439">
    <property type="entry name" value="HAD-SF_hydro_IA"/>
</dbReference>
<dbReference type="CDD" id="cd02598">
    <property type="entry name" value="HAD_BPGM"/>
    <property type="match status" value="1"/>
</dbReference>
<evidence type="ECO:0000256" key="15">
    <source>
        <dbReference type="PIRSR" id="PIRSR610972-4"/>
    </source>
</evidence>
<feature type="binding site" evidence="13">
    <location>
        <position position="78"/>
    </location>
    <ligand>
        <name>substrate</name>
    </ligand>
</feature>
<reference evidence="16 17" key="1">
    <citation type="submission" date="2019-03" db="EMBL/GenBank/DDBJ databases">
        <title>Genomic analyses of the natural microbiome of Caenorhabditis elegans.</title>
        <authorList>
            <person name="Samuel B."/>
        </authorList>
    </citation>
    <scope>NUCLEOTIDE SEQUENCE [LARGE SCALE GENOMIC DNA]</scope>
    <source>
        <strain evidence="16 17">BIGb0156</strain>
    </source>
</reference>
<evidence type="ECO:0000256" key="6">
    <source>
        <dbReference type="ARBA" id="ARBA00022842"/>
    </source>
</evidence>
<feature type="active site" description="Nucleophile" evidence="12">
    <location>
        <position position="9"/>
    </location>
</feature>
<dbReference type="InterPro" id="IPR010976">
    <property type="entry name" value="B-phosphoglucomutase_hydrolase"/>
</dbReference>
<dbReference type="InterPro" id="IPR036412">
    <property type="entry name" value="HAD-like_sf"/>
</dbReference>
<feature type="binding site" evidence="14">
    <location>
        <position position="171"/>
    </location>
    <ligand>
        <name>Mg(2+)</name>
        <dbReference type="ChEBI" id="CHEBI:18420"/>
    </ligand>
</feature>
<name>A0A4R6EYC0_SCAGO</name>
<dbReference type="PANTHER" id="PTHR46193">
    <property type="entry name" value="6-PHOSPHOGLUCONATE PHOSPHATASE"/>
    <property type="match status" value="1"/>
</dbReference>
<feature type="binding site" evidence="13">
    <location>
        <begin position="44"/>
        <end position="49"/>
    </location>
    <ligand>
        <name>substrate</name>
    </ligand>
</feature>
<dbReference type="PRINTS" id="PR00413">
    <property type="entry name" value="HADHALOGNASE"/>
</dbReference>
<dbReference type="InterPro" id="IPR051600">
    <property type="entry name" value="Beta-PGM-like"/>
</dbReference>
<dbReference type="GO" id="GO:0000287">
    <property type="term" value="F:magnesium ion binding"/>
    <property type="evidence" value="ECO:0007669"/>
    <property type="project" value="InterPro"/>
</dbReference>
<comment type="subcellular location">
    <subcellularLocation>
        <location evidence="1">Cytoplasm</location>
    </subcellularLocation>
</comment>
<evidence type="ECO:0000256" key="8">
    <source>
        <dbReference type="ARBA" id="ARBA00023277"/>
    </source>
</evidence>
<dbReference type="FunFam" id="1.10.150.240:FF:000010">
    <property type="entry name" value="Beta-phosphoglucomutase"/>
    <property type="match status" value="1"/>
</dbReference>
<evidence type="ECO:0000256" key="1">
    <source>
        <dbReference type="ARBA" id="ARBA00004496"/>
    </source>
</evidence>
<evidence type="ECO:0000256" key="11">
    <source>
        <dbReference type="ARBA" id="ARBA00044991"/>
    </source>
</evidence>
<evidence type="ECO:0000256" key="13">
    <source>
        <dbReference type="PIRSR" id="PIRSR610972-2"/>
    </source>
</evidence>
<feature type="binding site" evidence="14">
    <location>
        <position position="9"/>
    </location>
    <ligand>
        <name>Mg(2+)</name>
        <dbReference type="ChEBI" id="CHEBI:18420"/>
    </ligand>
</feature>